<keyword evidence="2" id="KW-1185">Reference proteome</keyword>
<organism evidence="1 2">
    <name type="scientific">Stylosanthes scabra</name>
    <dbReference type="NCBI Taxonomy" id="79078"/>
    <lineage>
        <taxon>Eukaryota</taxon>
        <taxon>Viridiplantae</taxon>
        <taxon>Streptophyta</taxon>
        <taxon>Embryophyta</taxon>
        <taxon>Tracheophyta</taxon>
        <taxon>Spermatophyta</taxon>
        <taxon>Magnoliopsida</taxon>
        <taxon>eudicotyledons</taxon>
        <taxon>Gunneridae</taxon>
        <taxon>Pentapetalae</taxon>
        <taxon>rosids</taxon>
        <taxon>fabids</taxon>
        <taxon>Fabales</taxon>
        <taxon>Fabaceae</taxon>
        <taxon>Papilionoideae</taxon>
        <taxon>50 kb inversion clade</taxon>
        <taxon>dalbergioids sensu lato</taxon>
        <taxon>Dalbergieae</taxon>
        <taxon>Pterocarpus clade</taxon>
        <taxon>Stylosanthes</taxon>
    </lineage>
</organism>
<reference evidence="1 2" key="1">
    <citation type="journal article" date="2023" name="Plants (Basel)">
        <title>Bridging the Gap: Combining Genomics and Transcriptomics Approaches to Understand Stylosanthes scabra, an Orphan Legume from the Brazilian Caatinga.</title>
        <authorList>
            <person name="Ferreira-Neto J.R.C."/>
            <person name="da Silva M.D."/>
            <person name="Binneck E."/>
            <person name="de Melo N.F."/>
            <person name="da Silva R.H."/>
            <person name="de Melo A.L.T.M."/>
            <person name="Pandolfi V."/>
            <person name="Bustamante F.O."/>
            <person name="Brasileiro-Vidal A.C."/>
            <person name="Benko-Iseppon A.M."/>
        </authorList>
    </citation>
    <scope>NUCLEOTIDE SEQUENCE [LARGE SCALE GENOMIC DNA]</scope>
    <source>
        <tissue evidence="1">Leaves</tissue>
    </source>
</reference>
<evidence type="ECO:0000313" key="2">
    <source>
        <dbReference type="Proteomes" id="UP001341840"/>
    </source>
</evidence>
<comment type="caution">
    <text evidence="1">The sequence shown here is derived from an EMBL/GenBank/DDBJ whole genome shotgun (WGS) entry which is preliminary data.</text>
</comment>
<sequence>MDSYKDPKESPARIEQLKDAANLLDKILEDRQFFVHSYTIRAKVSGYEFIEADTPQQDEGSNDGVSGSHRGLNTLTCGTITLRRTHMQIVLDLVMGKHNPKADEVCKLAISTWDRKVLNAKAKMNPWENKQKWLGRKKHKTSAGAGRRMEL</sequence>
<dbReference type="Proteomes" id="UP001341840">
    <property type="component" value="Unassembled WGS sequence"/>
</dbReference>
<accession>A0ABU6Q8B7</accession>
<protein>
    <submittedName>
        <fullName evidence="1">Uncharacterized protein</fullName>
    </submittedName>
</protein>
<proteinExistence type="predicted"/>
<gene>
    <name evidence="1" type="ORF">PIB30_019409</name>
</gene>
<name>A0ABU6Q8B7_9FABA</name>
<dbReference type="EMBL" id="JASCZI010000060">
    <property type="protein sequence ID" value="MED6108006.1"/>
    <property type="molecule type" value="Genomic_DNA"/>
</dbReference>
<evidence type="ECO:0000313" key="1">
    <source>
        <dbReference type="EMBL" id="MED6108006.1"/>
    </source>
</evidence>